<reference evidence="3 4" key="1">
    <citation type="journal article" date="2019" name="Int. J. Syst. Evol. Microbiol.">
        <title>Streptomyces cadmiisoli sp. nov., a novel actinomycete isolated from cadmium-contaminated soil.</title>
        <authorList>
            <person name="Li K."/>
            <person name="Tang X."/>
            <person name="Zhao J."/>
            <person name="Guo Y."/>
            <person name="Tang Y."/>
            <person name="Gao J."/>
        </authorList>
    </citation>
    <scope>NUCLEOTIDE SEQUENCE [LARGE SCALE GENOMIC DNA]</scope>
    <source>
        <strain evidence="3 4">ZFG47</strain>
    </source>
</reference>
<organism evidence="3 4">
    <name type="scientific">Streptomyces cadmiisoli</name>
    <dbReference type="NCBI Taxonomy" id="2184053"/>
    <lineage>
        <taxon>Bacteria</taxon>
        <taxon>Bacillati</taxon>
        <taxon>Actinomycetota</taxon>
        <taxon>Actinomycetes</taxon>
        <taxon>Kitasatosporales</taxon>
        <taxon>Streptomycetaceae</taxon>
        <taxon>Streptomyces</taxon>
        <taxon>Streptomyces aurantiacus group</taxon>
    </lineage>
</organism>
<dbReference type="GO" id="GO:0016787">
    <property type="term" value="F:hydrolase activity"/>
    <property type="evidence" value="ECO:0007669"/>
    <property type="project" value="UniProtKB-KW"/>
</dbReference>
<keyword evidence="4" id="KW-1185">Reference proteome</keyword>
<evidence type="ECO:0000256" key="1">
    <source>
        <dbReference type="ARBA" id="ARBA00022801"/>
    </source>
</evidence>
<dbReference type="PANTHER" id="PTHR43540:SF16">
    <property type="entry name" value="ISOCHORISMATASE-LIKE DOMAIN-CONTAINING PROTEIN"/>
    <property type="match status" value="1"/>
</dbReference>
<dbReference type="KEGG" id="scad:DN051_02965"/>
<dbReference type="SUPFAM" id="SSF52499">
    <property type="entry name" value="Isochorismatase-like hydrolases"/>
    <property type="match status" value="1"/>
</dbReference>
<dbReference type="Pfam" id="PF00857">
    <property type="entry name" value="Isochorismatase"/>
    <property type="match status" value="1"/>
</dbReference>
<evidence type="ECO:0000259" key="2">
    <source>
        <dbReference type="Pfam" id="PF00857"/>
    </source>
</evidence>
<evidence type="ECO:0000313" key="4">
    <source>
        <dbReference type="Proteomes" id="UP000249616"/>
    </source>
</evidence>
<gene>
    <name evidence="3" type="ORF">DN051_02965</name>
</gene>
<feature type="domain" description="Isochorismatase-like" evidence="2">
    <location>
        <begin position="25"/>
        <end position="199"/>
    </location>
</feature>
<dbReference type="InterPro" id="IPR000868">
    <property type="entry name" value="Isochorismatase-like_dom"/>
</dbReference>
<dbReference type="CDD" id="cd00431">
    <property type="entry name" value="cysteine_hydrolases"/>
    <property type="match status" value="1"/>
</dbReference>
<dbReference type="EMBL" id="CP030073">
    <property type="protein sequence ID" value="AWW35743.1"/>
    <property type="molecule type" value="Genomic_DNA"/>
</dbReference>
<name>A0A2Z4IU32_9ACTN</name>
<sequence>MWARAARGPEASVTSTPYEPGRVGLLLIDTTNEVFHENGKGYPFYKAEFDRIGTFENLKRLLAGARELGIPVFFAPMSYTEEDYTTWKHPAGIHQVMFENRMFQEGSWGAEFHADLSPVEGEIVIAPHKNIDVLATTDLDVQLRQHDVEYIAIAGMIGTMCVESTARSCMERGYHVTIFTDATASDAGPEAYDAMIKRYPAISHATFDVDEFLGAVRAAGA</sequence>
<dbReference type="InterPro" id="IPR036380">
    <property type="entry name" value="Isochorismatase-like_sf"/>
</dbReference>
<accession>A0A2Z4IU32</accession>
<dbReference type="AlphaFoldDB" id="A0A2Z4IU32"/>
<dbReference type="Proteomes" id="UP000249616">
    <property type="component" value="Chromosome"/>
</dbReference>
<dbReference type="Gene3D" id="3.40.50.850">
    <property type="entry name" value="Isochorismatase-like"/>
    <property type="match status" value="1"/>
</dbReference>
<dbReference type="InterPro" id="IPR050272">
    <property type="entry name" value="Isochorismatase-like_hydrls"/>
</dbReference>
<proteinExistence type="predicted"/>
<keyword evidence="1 3" id="KW-0378">Hydrolase</keyword>
<dbReference type="PANTHER" id="PTHR43540">
    <property type="entry name" value="PEROXYUREIDOACRYLATE/UREIDOACRYLATE AMIDOHYDROLASE-RELATED"/>
    <property type="match status" value="1"/>
</dbReference>
<protein>
    <submittedName>
        <fullName evidence="3">Cysteine hydrolase</fullName>
    </submittedName>
</protein>
<evidence type="ECO:0000313" key="3">
    <source>
        <dbReference type="EMBL" id="AWW35743.1"/>
    </source>
</evidence>